<protein>
    <submittedName>
        <fullName evidence="2">Uncharacterized protein</fullName>
    </submittedName>
</protein>
<sequence length="56" mass="6744">MRYMKMFDRTIREMYEGGFLENYPINKLEKAACIISIILGFIILMFKSMFKWILGK</sequence>
<comment type="caution">
    <text evidence="2">The sequence shown here is derived from an EMBL/GenBank/DDBJ whole genome shotgun (WGS) entry which is preliminary data.</text>
</comment>
<dbReference type="EMBL" id="BART01009021">
    <property type="protein sequence ID" value="GAG61565.1"/>
    <property type="molecule type" value="Genomic_DNA"/>
</dbReference>
<keyword evidence="1" id="KW-1133">Transmembrane helix</keyword>
<keyword evidence="1" id="KW-0812">Transmembrane</keyword>
<reference evidence="2" key="1">
    <citation type="journal article" date="2014" name="Front. Microbiol.">
        <title>High frequency of phylogenetically diverse reductive dehalogenase-homologous genes in deep subseafloor sedimentary metagenomes.</title>
        <authorList>
            <person name="Kawai M."/>
            <person name="Futagami T."/>
            <person name="Toyoda A."/>
            <person name="Takaki Y."/>
            <person name="Nishi S."/>
            <person name="Hori S."/>
            <person name="Arai W."/>
            <person name="Tsubouchi T."/>
            <person name="Morono Y."/>
            <person name="Uchiyama I."/>
            <person name="Ito T."/>
            <person name="Fujiyama A."/>
            <person name="Inagaki F."/>
            <person name="Takami H."/>
        </authorList>
    </citation>
    <scope>NUCLEOTIDE SEQUENCE</scope>
    <source>
        <strain evidence="2">Expedition CK06-06</strain>
    </source>
</reference>
<feature type="transmembrane region" description="Helical" evidence="1">
    <location>
        <begin position="31"/>
        <end position="54"/>
    </location>
</feature>
<keyword evidence="1" id="KW-0472">Membrane</keyword>
<name>X0YYL8_9ZZZZ</name>
<dbReference type="AlphaFoldDB" id="X0YYL8"/>
<gene>
    <name evidence="2" type="ORF">S01H4_20115</name>
</gene>
<organism evidence="2">
    <name type="scientific">marine sediment metagenome</name>
    <dbReference type="NCBI Taxonomy" id="412755"/>
    <lineage>
        <taxon>unclassified sequences</taxon>
        <taxon>metagenomes</taxon>
        <taxon>ecological metagenomes</taxon>
    </lineage>
</organism>
<evidence type="ECO:0000256" key="1">
    <source>
        <dbReference type="SAM" id="Phobius"/>
    </source>
</evidence>
<accession>X0YYL8</accession>
<evidence type="ECO:0000313" key="2">
    <source>
        <dbReference type="EMBL" id="GAG61565.1"/>
    </source>
</evidence>
<proteinExistence type="predicted"/>